<keyword evidence="3" id="KW-1185">Reference proteome</keyword>
<evidence type="ECO:0000313" key="3">
    <source>
        <dbReference type="Proteomes" id="UP001438707"/>
    </source>
</evidence>
<feature type="chain" id="PRO_5043688118" evidence="1">
    <location>
        <begin position="23"/>
        <end position="268"/>
    </location>
</feature>
<name>A0AAW1QB56_9CHLO</name>
<accession>A0AAW1QB56</accession>
<reference evidence="2 3" key="1">
    <citation type="journal article" date="2024" name="Nat. Commun.">
        <title>Phylogenomics reveals the evolutionary origins of lichenization in chlorophyte algae.</title>
        <authorList>
            <person name="Puginier C."/>
            <person name="Libourel C."/>
            <person name="Otte J."/>
            <person name="Skaloud P."/>
            <person name="Haon M."/>
            <person name="Grisel S."/>
            <person name="Petersen M."/>
            <person name="Berrin J.G."/>
            <person name="Delaux P.M."/>
            <person name="Dal Grande F."/>
            <person name="Keller J."/>
        </authorList>
    </citation>
    <scope>NUCLEOTIDE SEQUENCE [LARGE SCALE GENOMIC DNA]</scope>
    <source>
        <strain evidence="2 3">SAG 2145</strain>
    </source>
</reference>
<dbReference type="Proteomes" id="UP001438707">
    <property type="component" value="Unassembled WGS sequence"/>
</dbReference>
<gene>
    <name evidence="2" type="ORF">WJX74_008735</name>
</gene>
<proteinExistence type="predicted"/>
<keyword evidence="1" id="KW-0732">Signal</keyword>
<evidence type="ECO:0000313" key="2">
    <source>
        <dbReference type="EMBL" id="KAK9817529.1"/>
    </source>
</evidence>
<feature type="signal peptide" evidence="1">
    <location>
        <begin position="1"/>
        <end position="22"/>
    </location>
</feature>
<protein>
    <submittedName>
        <fullName evidence="2">Uncharacterized protein</fullName>
    </submittedName>
</protein>
<evidence type="ECO:0000256" key="1">
    <source>
        <dbReference type="SAM" id="SignalP"/>
    </source>
</evidence>
<comment type="caution">
    <text evidence="2">The sequence shown here is derived from an EMBL/GenBank/DDBJ whole genome shotgun (WGS) entry which is preliminary data.</text>
</comment>
<dbReference type="PROSITE" id="PS51257">
    <property type="entry name" value="PROKAR_LIPOPROTEIN"/>
    <property type="match status" value="1"/>
</dbReference>
<sequence length="268" mass="28946">MANGRPTIAALLFGVLLCASHAAGYAFVSCTDYDEMEDVCYGYTRNYGYQAPLASHAYNLQDHLPAGTNQNTTSVDPAIQNRTVMGTAFAAYPGFPMLTAAPGQNITITWPRTAEPDGDSVTSPSVSVYYYPNATINAGLNFNKSRDPTLAQFQQHQLANLPFNENGTCAVIADNEKYDIAAHCRGTIQIPTDLENGIYTFLWYWIIHQPQLYRIYPQVFEVQVRAPPMLAGCASSPAYASPGAVRTAAAAPSYSAGTATATSSAFRN</sequence>
<dbReference type="AlphaFoldDB" id="A0AAW1QB56"/>
<dbReference type="EMBL" id="JALJOS010000066">
    <property type="protein sequence ID" value="KAK9817529.1"/>
    <property type="molecule type" value="Genomic_DNA"/>
</dbReference>
<organism evidence="2 3">
    <name type="scientific">Apatococcus lobatus</name>
    <dbReference type="NCBI Taxonomy" id="904363"/>
    <lineage>
        <taxon>Eukaryota</taxon>
        <taxon>Viridiplantae</taxon>
        <taxon>Chlorophyta</taxon>
        <taxon>core chlorophytes</taxon>
        <taxon>Trebouxiophyceae</taxon>
        <taxon>Chlorellales</taxon>
        <taxon>Chlorellaceae</taxon>
        <taxon>Apatococcus</taxon>
    </lineage>
</organism>